<reference evidence="1" key="1">
    <citation type="submission" date="2021-12" db="EMBL/GenBank/DDBJ databases">
        <authorList>
            <person name="Cha I.-T."/>
            <person name="Lee K.-E."/>
            <person name="Park S.-J."/>
        </authorList>
    </citation>
    <scope>NUCLEOTIDE SEQUENCE</scope>
    <source>
        <strain evidence="1">YSM-43</strain>
    </source>
</reference>
<keyword evidence="2" id="KW-1185">Reference proteome</keyword>
<dbReference type="RefSeq" id="WP_246915945.1">
    <property type="nucleotide sequence ID" value="NZ_CP090145.1"/>
</dbReference>
<evidence type="ECO:0000313" key="1">
    <source>
        <dbReference type="EMBL" id="UOX33289.1"/>
    </source>
</evidence>
<reference evidence="1" key="2">
    <citation type="submission" date="2022-04" db="EMBL/GenBank/DDBJ databases">
        <title>Complete Genome Sequence of Flavobacterium sediminilitoris YSM-43, Isolated from a Tidal Sediment.</title>
        <authorList>
            <person name="Lee P.A."/>
        </authorList>
    </citation>
    <scope>NUCLEOTIDE SEQUENCE</scope>
    <source>
        <strain evidence="1">YSM-43</strain>
    </source>
</reference>
<dbReference type="Proteomes" id="UP000830454">
    <property type="component" value="Chromosome"/>
</dbReference>
<sequence>MEIKELKIELIKKILTIDSVEIIESITSFVNDEIELDSGYNKNFINNEDEETQKGIETILKMVNEFK</sequence>
<protein>
    <submittedName>
        <fullName evidence="1">Uncharacterized protein</fullName>
    </submittedName>
</protein>
<name>A0ABY4HN95_9FLAO</name>
<dbReference type="EMBL" id="CP090145">
    <property type="protein sequence ID" value="UOX33289.1"/>
    <property type="molecule type" value="Genomic_DNA"/>
</dbReference>
<gene>
    <name evidence="1" type="ORF">LXD69_14740</name>
</gene>
<evidence type="ECO:0000313" key="2">
    <source>
        <dbReference type="Proteomes" id="UP000830454"/>
    </source>
</evidence>
<proteinExistence type="predicted"/>
<organism evidence="1 2">
    <name type="scientific">Flavobacterium sediminilitoris</name>
    <dbReference type="NCBI Taxonomy" id="2024526"/>
    <lineage>
        <taxon>Bacteria</taxon>
        <taxon>Pseudomonadati</taxon>
        <taxon>Bacteroidota</taxon>
        <taxon>Flavobacteriia</taxon>
        <taxon>Flavobacteriales</taxon>
        <taxon>Flavobacteriaceae</taxon>
        <taxon>Flavobacterium</taxon>
    </lineage>
</organism>
<accession>A0ABY4HN95</accession>